<evidence type="ECO:0000256" key="2">
    <source>
        <dbReference type="SAM" id="Phobius"/>
    </source>
</evidence>
<dbReference type="Proteomes" id="UP000530928">
    <property type="component" value="Unassembled WGS sequence"/>
</dbReference>
<evidence type="ECO:0000313" key="4">
    <source>
        <dbReference type="Proteomes" id="UP000530928"/>
    </source>
</evidence>
<name>A0A7W0CS61_9ACTN</name>
<dbReference type="EMBL" id="JACDUR010000008">
    <property type="protein sequence ID" value="MBA2896344.1"/>
    <property type="molecule type" value="Genomic_DNA"/>
</dbReference>
<feature type="region of interest" description="Disordered" evidence="1">
    <location>
        <begin position="1"/>
        <end position="27"/>
    </location>
</feature>
<organism evidence="3 4">
    <name type="scientific">Nonomuraea soli</name>
    <dbReference type="NCBI Taxonomy" id="1032476"/>
    <lineage>
        <taxon>Bacteria</taxon>
        <taxon>Bacillati</taxon>
        <taxon>Actinomycetota</taxon>
        <taxon>Actinomycetes</taxon>
        <taxon>Streptosporangiales</taxon>
        <taxon>Streptosporangiaceae</taxon>
        <taxon>Nonomuraea</taxon>
    </lineage>
</organism>
<proteinExistence type="predicted"/>
<feature type="region of interest" description="Disordered" evidence="1">
    <location>
        <begin position="219"/>
        <end position="238"/>
    </location>
</feature>
<keyword evidence="2" id="KW-1133">Transmembrane helix</keyword>
<reference evidence="3 4" key="1">
    <citation type="submission" date="2020-07" db="EMBL/GenBank/DDBJ databases">
        <title>Genomic Encyclopedia of Type Strains, Phase IV (KMG-IV): sequencing the most valuable type-strain genomes for metagenomic binning, comparative biology and taxonomic classification.</title>
        <authorList>
            <person name="Goeker M."/>
        </authorList>
    </citation>
    <scope>NUCLEOTIDE SEQUENCE [LARGE SCALE GENOMIC DNA]</scope>
    <source>
        <strain evidence="3 4">DSM 45533</strain>
    </source>
</reference>
<keyword evidence="2" id="KW-0472">Membrane</keyword>
<sequence>MNDVDKITEKLARVGRDHPGAPESGPGARALLAAITADERESPAPRRRIPAARLGVGLAAAAALAVGIVVGPSLLDDRPGVSSSYAVTRSPEGIVIIEVRDFADAPGLARRLAELGVPAVVDLVPEGSRCREPRGVTVDDIPKGLYSLPENITGDPHGPGWQMRIDTRLFRPGETFVWTISPHAHGGSSTSTILMKDPVAPCVLEADPNPGSRMVRGPALADRQGGPLEGFRSDEKSVGEVRAELARRKLKATYLIVDVPEGNPGGYAESPDQTRTVGDDWTVWEAFDTEPGTVQLLVTERRHDRNPVYGGPRDALLPE</sequence>
<protein>
    <submittedName>
        <fullName evidence="3">Uncharacterized protein</fullName>
    </submittedName>
</protein>
<gene>
    <name evidence="3" type="ORF">HNR30_007735</name>
</gene>
<evidence type="ECO:0000256" key="1">
    <source>
        <dbReference type="SAM" id="MobiDB-lite"/>
    </source>
</evidence>
<feature type="transmembrane region" description="Helical" evidence="2">
    <location>
        <begin position="54"/>
        <end position="75"/>
    </location>
</feature>
<accession>A0A7W0CS61</accession>
<feature type="compositionally biased region" description="Basic and acidic residues" evidence="1">
    <location>
        <begin position="1"/>
        <end position="20"/>
    </location>
</feature>
<dbReference type="AlphaFoldDB" id="A0A7W0CS61"/>
<dbReference type="RefSeq" id="WP_181615036.1">
    <property type="nucleotide sequence ID" value="NZ_BAABAM010000007.1"/>
</dbReference>
<evidence type="ECO:0000313" key="3">
    <source>
        <dbReference type="EMBL" id="MBA2896344.1"/>
    </source>
</evidence>
<comment type="caution">
    <text evidence="3">The sequence shown here is derived from an EMBL/GenBank/DDBJ whole genome shotgun (WGS) entry which is preliminary data.</text>
</comment>
<keyword evidence="2" id="KW-0812">Transmembrane</keyword>
<keyword evidence="4" id="KW-1185">Reference proteome</keyword>